<reference evidence="3" key="1">
    <citation type="submission" date="2019-11" db="EMBL/GenBank/DDBJ databases">
        <title>Leishmania tarentolae CDS.</title>
        <authorList>
            <person name="Goto Y."/>
            <person name="Yamagishi J."/>
        </authorList>
    </citation>
    <scope>NUCLEOTIDE SEQUENCE [LARGE SCALE GENOMIC DNA]</scope>
    <source>
        <strain evidence="3">Parrot Tar II</strain>
    </source>
</reference>
<feature type="region of interest" description="Disordered" evidence="2">
    <location>
        <begin position="657"/>
        <end position="678"/>
    </location>
</feature>
<gene>
    <name evidence="3" type="ORF">LtaPh_2911800</name>
</gene>
<name>A0A640KMY9_LEITA</name>
<feature type="compositionally biased region" description="Gly residues" evidence="2">
    <location>
        <begin position="354"/>
        <end position="364"/>
    </location>
</feature>
<evidence type="ECO:0000256" key="2">
    <source>
        <dbReference type="SAM" id="MobiDB-lite"/>
    </source>
</evidence>
<feature type="region of interest" description="Disordered" evidence="2">
    <location>
        <begin position="271"/>
        <end position="306"/>
    </location>
</feature>
<evidence type="ECO:0000256" key="1">
    <source>
        <dbReference type="SAM" id="Coils"/>
    </source>
</evidence>
<accession>A0A640KMY9</accession>
<dbReference type="EMBL" id="BLBS01000041">
    <property type="protein sequence ID" value="GET90384.1"/>
    <property type="molecule type" value="Genomic_DNA"/>
</dbReference>
<feature type="compositionally biased region" description="Low complexity" evidence="2">
    <location>
        <begin position="206"/>
        <end position="215"/>
    </location>
</feature>
<feature type="coiled-coil region" evidence="1">
    <location>
        <begin position="629"/>
        <end position="656"/>
    </location>
</feature>
<protein>
    <submittedName>
        <fullName evidence="3">Uncharacterized protein</fullName>
    </submittedName>
</protein>
<proteinExistence type="predicted"/>
<evidence type="ECO:0000313" key="3">
    <source>
        <dbReference type="EMBL" id="GET90384.1"/>
    </source>
</evidence>
<sequence length="998" mass="105629">MEELSAPSLAASTLPSTQVDVKFLNDNALVPAPKMLIGTTDEGGRAPRNRESRHIQFLDDGKLFEGHFTVQSRNLKNIIQYLVDRQSEQDVIIQDLQKQVNLLRTRHLKAKLRAGGDGESRLRAASASGKSSSDNGMEERVKRIEQFLQLWGVRLGEVVKLVEEYGDPVITPDAYTSYLVDLPAFRFTRRETRAFVISASEQSTISAATAAASDTATRRRNNNSSAKQETDLAGSSSDTEKKCDNGAAEAALEKATAALTKAEMLLEELRSIPARAPPSSSTKARRAEAPAPDPVKGSSSGGGSAIDHEARADIEELGDYVMHRFQELEAQSMMTAATVARAAAAPRAEKRRGSGGSGGGGGAGPAAAKVATVRPKQVPTKKPAANASLPTASLEPPPLLHMASGEVIDTVAREDAAASLDLLEELEVTMDRRFKEVNNAIANIALRTASMAKNNNGSPPSVAEPEKKQQRSGSPSLSRSSSSKAPLPSTGKRADKNAEPKPVVEDVEAEVEEACVSASASHTPSSASKVLRLVKGKTKQTTSDPPGPPIPSAAVDQVAREETAALSDRVGDLEEELLERWQAMEERLRIIGRTAMKQGASNVPAGPGGTAVAAVNRAPVVDRKAREDAALSLMRLQQLEKELSQLKRRWASADASARPAIGNANPPAAASETVPPAPVVSMEPSAPLRDTYDSKVADLEKEVAQRMADVNEAIAQLRGGAMRVTPGFDTATSAVRSTDGTYRVDALSNLNTLAWIASLAPSAESLAILPEQSQAHSSEVASSSAVPTQSHLTLRAMDADAPPGVATVDRLREIDPSRRAEMYQSLLTLDYSKNTDMDVLTPYPMGAISSDAKRMSVSRLRSPGAPTFGTHLVERAVVDLPADTAIAVAEEAANAAGRRASTQSGAAAAAPLAADAQHEAVITTKSSYLENQPFPFSPPGPPKGGITRVRTSDVKGVSSAAPSLPRQHLSETLGHTEPCLVVNCAWCDTEKVSESTLT</sequence>
<feature type="compositionally biased region" description="Low complexity" evidence="2">
    <location>
        <begin position="271"/>
        <end position="281"/>
    </location>
</feature>
<feature type="region of interest" description="Disordered" evidence="2">
    <location>
        <begin position="343"/>
        <end position="398"/>
    </location>
</feature>
<organism evidence="3 4">
    <name type="scientific">Leishmania tarentolae</name>
    <name type="common">Sauroleishmania tarentolae</name>
    <dbReference type="NCBI Taxonomy" id="5689"/>
    <lineage>
        <taxon>Eukaryota</taxon>
        <taxon>Discoba</taxon>
        <taxon>Euglenozoa</taxon>
        <taxon>Kinetoplastea</taxon>
        <taxon>Metakinetoplastina</taxon>
        <taxon>Trypanosomatida</taxon>
        <taxon>Trypanosomatidae</taxon>
        <taxon>Leishmaniinae</taxon>
        <taxon>Leishmania</taxon>
        <taxon>lizard Leishmania</taxon>
    </lineage>
</organism>
<evidence type="ECO:0000313" key="4">
    <source>
        <dbReference type="Proteomes" id="UP000419144"/>
    </source>
</evidence>
<keyword evidence="4" id="KW-1185">Reference proteome</keyword>
<feature type="compositionally biased region" description="Low complexity" evidence="2">
    <location>
        <begin position="471"/>
        <end position="489"/>
    </location>
</feature>
<feature type="region of interest" description="Disordered" evidence="2">
    <location>
        <begin position="451"/>
        <end position="503"/>
    </location>
</feature>
<feature type="compositionally biased region" description="Low complexity" evidence="2">
    <location>
        <begin position="657"/>
        <end position="670"/>
    </location>
</feature>
<dbReference type="Proteomes" id="UP000419144">
    <property type="component" value="Unassembled WGS sequence"/>
</dbReference>
<feature type="region of interest" description="Disordered" evidence="2">
    <location>
        <begin position="206"/>
        <end position="245"/>
    </location>
</feature>
<comment type="caution">
    <text evidence="3">The sequence shown here is derived from an EMBL/GenBank/DDBJ whole genome shotgun (WGS) entry which is preliminary data.</text>
</comment>
<dbReference type="OrthoDB" id="273698at2759"/>
<feature type="compositionally biased region" description="Basic and acidic residues" evidence="2">
    <location>
        <begin position="492"/>
        <end position="503"/>
    </location>
</feature>
<dbReference type="VEuPathDB" id="TriTrypDB:LtaPh_2911800"/>
<keyword evidence="1" id="KW-0175">Coiled coil</keyword>
<feature type="region of interest" description="Disordered" evidence="2">
    <location>
        <begin position="115"/>
        <end position="137"/>
    </location>
</feature>
<dbReference type="AlphaFoldDB" id="A0A640KMY9"/>